<feature type="region of interest" description="Disordered" evidence="1">
    <location>
        <begin position="507"/>
        <end position="532"/>
    </location>
</feature>
<reference evidence="2 3" key="1">
    <citation type="journal article" date="2023" name="J. Hered.">
        <title>Chromosome-level genome of the wood stork (Mycteria americana) provides insight into avian chromosome evolution.</title>
        <authorList>
            <person name="Flamio R. Jr."/>
            <person name="Ramstad K.M."/>
        </authorList>
    </citation>
    <scope>NUCLEOTIDE SEQUENCE [LARGE SCALE GENOMIC DNA]</scope>
    <source>
        <strain evidence="2">JAX WOST 10</strain>
    </source>
</reference>
<dbReference type="EMBL" id="JAUNZN010000002">
    <property type="protein sequence ID" value="KAK4826855.1"/>
    <property type="molecule type" value="Genomic_DNA"/>
</dbReference>
<evidence type="ECO:0000313" key="2">
    <source>
        <dbReference type="EMBL" id="KAK4826855.1"/>
    </source>
</evidence>
<sequence>MGKAKQPQFPQPLLTRLVLQTLHQLPCPSLDTLQHLNVSLVVRGPKLNTVFEAAFQPLFPKPVALHGVVVTQVQDPALGLVEPHTIDLGPLIQPVQVPLQSLPTLKQINTPTQLGVICKLTEGALNPFVQIIDKDIKQDWPQHRALGNTTCDWLPTGVNSIHHSSLGPAIQPVLYPVKSTPVQAMSSQLPQENAVSSVFIKVQDCQACWLKQSTTTGETFPPWALGPPWIRQSRQQKEQQKELSLPVHTTRLSWQGVSAGKLVAAMLRDLKQQYPPRVLSTEVWPMGYHSSDKDTVTFTTSDEPEKFGCERKATRIVSFKYSYSFCRLANLKLTLPKTAECVIKRVSKETKDSLKYRSASFHEQQTKGGSKLLKAYLRASESVQSWIRKKKNVPFVLNTTGRLNNPSSLSRSSQDLCSRPCTSFLALLWTPSSISMSQFKGRDEESQVREQSILHTRRFGSKSYDGHKSQLITHLTTVAIYVQISSADLATIKRLMHNSGLRTDITFPSPMSAQLVQRDSPPGSGRTALPQP</sequence>
<accession>A0AAN7P6S0</accession>
<dbReference type="AlphaFoldDB" id="A0AAN7P6S0"/>
<gene>
    <name evidence="2" type="ORF">QYF61_011723</name>
</gene>
<comment type="caution">
    <text evidence="2">The sequence shown here is derived from an EMBL/GenBank/DDBJ whole genome shotgun (WGS) entry which is preliminary data.</text>
</comment>
<protein>
    <submittedName>
        <fullName evidence="2">Uncharacterized protein</fullName>
    </submittedName>
</protein>
<evidence type="ECO:0000313" key="3">
    <source>
        <dbReference type="Proteomes" id="UP001333110"/>
    </source>
</evidence>
<keyword evidence="3" id="KW-1185">Reference proteome</keyword>
<evidence type="ECO:0000256" key="1">
    <source>
        <dbReference type="SAM" id="MobiDB-lite"/>
    </source>
</evidence>
<proteinExistence type="predicted"/>
<name>A0AAN7P6S0_MYCAM</name>
<dbReference type="Proteomes" id="UP001333110">
    <property type="component" value="Unassembled WGS sequence"/>
</dbReference>
<organism evidence="2 3">
    <name type="scientific">Mycteria americana</name>
    <name type="common">Wood stork</name>
    <dbReference type="NCBI Taxonomy" id="33587"/>
    <lineage>
        <taxon>Eukaryota</taxon>
        <taxon>Metazoa</taxon>
        <taxon>Chordata</taxon>
        <taxon>Craniata</taxon>
        <taxon>Vertebrata</taxon>
        <taxon>Euteleostomi</taxon>
        <taxon>Archelosauria</taxon>
        <taxon>Archosauria</taxon>
        <taxon>Dinosauria</taxon>
        <taxon>Saurischia</taxon>
        <taxon>Theropoda</taxon>
        <taxon>Coelurosauria</taxon>
        <taxon>Aves</taxon>
        <taxon>Neognathae</taxon>
        <taxon>Neoaves</taxon>
        <taxon>Aequornithes</taxon>
        <taxon>Ciconiiformes</taxon>
        <taxon>Ciconiidae</taxon>
        <taxon>Mycteria</taxon>
    </lineage>
</organism>